<evidence type="ECO:0000313" key="2">
    <source>
        <dbReference type="Proteomes" id="UP000230709"/>
    </source>
</evidence>
<name>A0A2D2CZQ0_METT3</name>
<reference evidence="2" key="1">
    <citation type="submission" date="2017-10" db="EMBL/GenBank/DDBJ databases">
        <title>Completed PacBio SMRT sequence of Methylosinus trichosporium OB3b reveals presence of a third large plasmid.</title>
        <authorList>
            <person name="Charles T.C."/>
            <person name="Lynch M.D.J."/>
            <person name="Heil J.R."/>
            <person name="Cheng J."/>
        </authorList>
    </citation>
    <scope>NUCLEOTIDE SEQUENCE [LARGE SCALE GENOMIC DNA]</scope>
    <source>
        <strain evidence="2">OB3b</strain>
    </source>
</reference>
<evidence type="ECO:0000313" key="1">
    <source>
        <dbReference type="EMBL" id="ATQ68231.1"/>
    </source>
</evidence>
<organism evidence="1 2">
    <name type="scientific">Methylosinus trichosporium (strain ATCC 35070 / NCIMB 11131 / UNIQEM 75 / OB3b)</name>
    <dbReference type="NCBI Taxonomy" id="595536"/>
    <lineage>
        <taxon>Bacteria</taxon>
        <taxon>Pseudomonadati</taxon>
        <taxon>Pseudomonadota</taxon>
        <taxon>Alphaproteobacteria</taxon>
        <taxon>Hyphomicrobiales</taxon>
        <taxon>Methylocystaceae</taxon>
        <taxon>Methylosinus</taxon>
    </lineage>
</organism>
<proteinExistence type="predicted"/>
<dbReference type="AlphaFoldDB" id="A0A2D2CZQ0"/>
<dbReference type="EMBL" id="CP023737">
    <property type="protein sequence ID" value="ATQ68231.1"/>
    <property type="molecule type" value="Genomic_DNA"/>
</dbReference>
<protein>
    <submittedName>
        <fullName evidence="1">Uncharacterized protein</fullName>
    </submittedName>
</protein>
<dbReference type="KEGG" id="mtw:CQW49_10370"/>
<keyword evidence="2" id="KW-1185">Reference proteome</keyword>
<accession>A0A2D2CZQ0</accession>
<sequence length="61" mass="6636">MIQLIAEAERASLMARCPTCATLDCEPPGSLFGHIGSGDQIIRDFLRHPIRRPVASRGVFG</sequence>
<gene>
    <name evidence="1" type="ORF">CQW49_10370</name>
</gene>
<dbReference type="Proteomes" id="UP000230709">
    <property type="component" value="Chromosome"/>
</dbReference>